<dbReference type="GO" id="GO:0006351">
    <property type="term" value="P:DNA-templated transcription"/>
    <property type="evidence" value="ECO:0007669"/>
    <property type="project" value="InterPro"/>
</dbReference>
<accession>A0A2L1GG86</accession>
<proteinExistence type="predicted"/>
<dbReference type="InterPro" id="IPR043502">
    <property type="entry name" value="DNA/RNA_pol_sf"/>
</dbReference>
<keyword evidence="2" id="KW-0808">Transferase</keyword>
<name>A0A2L1GG86_9VIRU</name>
<keyword evidence="3" id="KW-0548">Nucleotidyltransferase</keyword>
<dbReference type="InterPro" id="IPR001205">
    <property type="entry name" value="RNA-dir_pol_C"/>
</dbReference>
<evidence type="ECO:0000256" key="5">
    <source>
        <dbReference type="ARBA" id="ARBA00022953"/>
    </source>
</evidence>
<dbReference type="GO" id="GO:0003968">
    <property type="term" value="F:RNA-directed RNA polymerase activity"/>
    <property type="evidence" value="ECO:0007669"/>
    <property type="project" value="UniProtKB-KW"/>
</dbReference>
<evidence type="ECO:0000256" key="2">
    <source>
        <dbReference type="ARBA" id="ARBA00022679"/>
    </source>
</evidence>
<evidence type="ECO:0000256" key="1">
    <source>
        <dbReference type="ARBA" id="ARBA00022484"/>
    </source>
</evidence>
<evidence type="ECO:0000256" key="4">
    <source>
        <dbReference type="ARBA" id="ARBA00022741"/>
    </source>
</evidence>
<dbReference type="SUPFAM" id="SSF56672">
    <property type="entry name" value="DNA/RNA polymerases"/>
    <property type="match status" value="1"/>
</dbReference>
<dbReference type="GO" id="GO:0000166">
    <property type="term" value="F:nucleotide binding"/>
    <property type="evidence" value="ECO:0007669"/>
    <property type="project" value="UniProtKB-KW"/>
</dbReference>
<feature type="region of interest" description="Disordered" evidence="6">
    <location>
        <begin position="55"/>
        <end position="75"/>
    </location>
</feature>
<dbReference type="EMBL" id="MF375888">
    <property type="protein sequence ID" value="AVD68673.2"/>
    <property type="molecule type" value="Genomic_RNA"/>
</dbReference>
<feature type="compositionally biased region" description="Polar residues" evidence="6">
    <location>
        <begin position="60"/>
        <end position="75"/>
    </location>
</feature>
<evidence type="ECO:0000313" key="9">
    <source>
        <dbReference type="Proteomes" id="UP001161317"/>
    </source>
</evidence>
<feature type="region of interest" description="Disordered" evidence="6">
    <location>
        <begin position="1"/>
        <end position="26"/>
    </location>
</feature>
<evidence type="ECO:0000256" key="3">
    <source>
        <dbReference type="ARBA" id="ARBA00022695"/>
    </source>
</evidence>
<dbReference type="Proteomes" id="UP001161317">
    <property type="component" value="Segment"/>
</dbReference>
<dbReference type="Gene3D" id="3.30.70.270">
    <property type="match status" value="1"/>
</dbReference>
<keyword evidence="1" id="KW-0696">RNA-directed RNA polymerase</keyword>
<reference evidence="8" key="1">
    <citation type="journal article" date="2019" name="Virology">
        <title>Viromes in Xylariaceae fungi infecting avocado in Spain.</title>
        <authorList>
            <person name="Velasco L."/>
            <person name="Arjona-Girona I."/>
            <person name="Cretazzo E."/>
            <person name="Lopez-Herrera C."/>
        </authorList>
    </citation>
    <scope>NUCLEOTIDE SEQUENCE</scope>
    <source>
        <strain evidence="8">E97-14</strain>
    </source>
</reference>
<keyword evidence="5" id="KW-0693">Viral RNA replication</keyword>
<feature type="domain" description="RNA-directed RNA polymerase C-terminal" evidence="7">
    <location>
        <begin position="512"/>
        <end position="767"/>
    </location>
</feature>
<keyword evidence="4" id="KW-0547">Nucleotide-binding</keyword>
<evidence type="ECO:0000256" key="6">
    <source>
        <dbReference type="SAM" id="MobiDB-lite"/>
    </source>
</evidence>
<dbReference type="GO" id="GO:0003723">
    <property type="term" value="F:RNA binding"/>
    <property type="evidence" value="ECO:0007669"/>
    <property type="project" value="InterPro"/>
</dbReference>
<evidence type="ECO:0000313" key="8">
    <source>
        <dbReference type="EMBL" id="AVD68673.2"/>
    </source>
</evidence>
<dbReference type="Pfam" id="PF00680">
    <property type="entry name" value="RdRP_1"/>
    <property type="match status" value="1"/>
</dbReference>
<sequence length="1469" mass="166366">MMQHIKTNKLTTGKMETGNGVSQGQKPKCFAKSEGMKTPGYAGVSKNQGGQVGATEAISGRSSSNLRRARGSKTQNNMKPLRAVTNFKTRRGCRAGKHVRDTHQQRKDYALFATANGVWRMKGQYEAYLDTSSVRIGNPVVQLESKRVVEEACVTHASLNPIPQTWMNERRLAAQKLQREERAARIAANSYIVHLECENLAAKWLMFAAITHVRKDTIWGMPSGGNNKITHGTRYAGFKRNSDSGTVVERASLRGHKEWRKFGNKSGFCSSGGAAGRSSNQTLKFKDGKSIVVARNRTTNMNGKAHALHFIYDNIDPSQARVTLRRASEKMWREEMLRVDGINSPYKHETDALTQFLVGKPGAKKVGELKDWNRWPRNLEHGDRWLEAWLRDNPWATKDVYGREYQSEPYGFSLKIDKGAQGWTEAKMKDWSSPVVSLHARDLRRAVKIVSDRYVGILGEYMSATQVRESAEYKKTKNKSLGFFGALGNNKLEVAQHPKFRSAVREFMTLNLPAFHMAFPKPETLKISKITKKGPRMIVGAALEMEFVERMATQKFALSMIENRWGLNSKIGIHNNEWNRLYKTIVGGKVLAVDYSFQDLRMPREITAHSISLRTDKLPKTFKYQGKTYQTSDIQRALTHGSAASFVVGPAGDIWKREHGVASGMYNTAPVNTTNHEILNSYTLLRMGLKPIEIVSDVKENQYGDDWLAALGDRISDKRVTVKKYERECKKLNMEFTYDAFLERAPVQGPIPNNIVFLQRSFERMADGKVTARFLPNRMMAKFMTCHSDIKNARQSYERALNMLNLTGNAPHEFKIISTYIESLGYKPPTYADVMKAHYLEHPDDSMESAGRIEVVLSDLYQQTGIEGSKHWQEGQRESRTLVLPDGKRIELKGSDEVIRPLNNEHRYYRSMLTETDFMAPKGKVFSAMKHLGYDGLKRNIRGIYRSPVTIEFEYWTFRGTRFLTCRDLPFGWRLANAIGAWYLSGPGFLIRLQIPRNIPLPDFEPVHFKATLYQGVWDWSGLLLLGGDVEENPGPVDQAGLNNILNEARKWAKKVAKNNLKKKNDVKGIHPDERRKVRTRVQKHKWSKWFSEARGIVEDGDFAYNDICMSWEDAKALARGLARKGNRLLLFSPSCVNFASAFVEEGDPTEGEQFLSAIWNEVRLQRKERQVAKEAAQMQKAFGVMTDSEKHRLMQEVLASVGKDKIVDDFLSEHFVAGSTLPGSGEKGENLDAAFMPLNKKPKTATAEEEEEQLAREEEKARFRIGMQEALAVLSDFRPLRVPLAGLEMDPGSTFDARRAAYALKTILEFVTKYPDDTYVTGDWNKFVASRLHFWLSTASDAEISTNSVCIMCGQTNVTNAAGCYTHHFVEWKSHDDVECLCDGTICNPDLIGKEHDCDRWCKTHSVAKLGHKESCGRLRPTENLGNVDWSRDLVKRKFSITSCVQTIDSAANANRGLGWIKRVHLLN</sequence>
<organism evidence="8 9">
    <name type="scientific">Yado-kari virus 2</name>
    <dbReference type="NCBI Taxonomy" id="2056548"/>
    <lineage>
        <taxon>Viruses</taxon>
        <taxon>Riboviria</taxon>
        <taxon>Orthornavirae</taxon>
        <taxon>Pisuviricota</taxon>
        <taxon>Yadokarivirales</taxon>
        <taxon>Yadokariviridae</taxon>
        <taxon>Betayadokarivirus</taxon>
        <taxon>Betayadokarivirus nibani</taxon>
    </lineage>
</organism>
<protein>
    <submittedName>
        <fullName evidence="8">Replicase</fullName>
    </submittedName>
</protein>
<evidence type="ECO:0000259" key="7">
    <source>
        <dbReference type="Pfam" id="PF00680"/>
    </source>
</evidence>
<dbReference type="InterPro" id="IPR043128">
    <property type="entry name" value="Rev_trsase/Diguanyl_cyclase"/>
</dbReference>